<dbReference type="Gene3D" id="3.40.710.10">
    <property type="entry name" value="DD-peptidase/beta-lactamase superfamily"/>
    <property type="match status" value="1"/>
</dbReference>
<dbReference type="InterPro" id="IPR012338">
    <property type="entry name" value="Beta-lactam/transpept-like"/>
</dbReference>
<dbReference type="Proteomes" id="UP000055590">
    <property type="component" value="Chromosome"/>
</dbReference>
<gene>
    <name evidence="3" type="ORF">AKJ08_2877</name>
</gene>
<name>A0A0K1PG46_9BACT</name>
<dbReference type="STRING" id="1391653.AKJ08_2877"/>
<accession>A0A0K1PG46</accession>
<evidence type="ECO:0000313" key="3">
    <source>
        <dbReference type="EMBL" id="AKU92490.1"/>
    </source>
</evidence>
<dbReference type="KEGG" id="vin:AKJ08_2877"/>
<dbReference type="GO" id="GO:0016787">
    <property type="term" value="F:hydrolase activity"/>
    <property type="evidence" value="ECO:0007669"/>
    <property type="project" value="UniProtKB-KW"/>
</dbReference>
<protein>
    <submittedName>
        <fullName evidence="3">Beta-lactamase class C and other penicillin binding protein</fullName>
    </submittedName>
</protein>
<organism evidence="3 4">
    <name type="scientific">Vulgatibacter incomptus</name>
    <dbReference type="NCBI Taxonomy" id="1391653"/>
    <lineage>
        <taxon>Bacteria</taxon>
        <taxon>Pseudomonadati</taxon>
        <taxon>Myxococcota</taxon>
        <taxon>Myxococcia</taxon>
        <taxon>Myxococcales</taxon>
        <taxon>Cystobacterineae</taxon>
        <taxon>Vulgatibacteraceae</taxon>
        <taxon>Vulgatibacter</taxon>
    </lineage>
</organism>
<proteinExistence type="predicted"/>
<sequence>MIDALARLLDRAIADGTCPAAQACVIAREEELHASAHGADTDSETLFDIASLTKVMATTTAAYVLLSRGTVSLDDRAASFLPELAGGGKDGILVRHLLAHTSGLPAWLPLFAKAGNRQEVLSAAGAAPLETRPGERCVYSDLGFILLGELLARASGIPFDALCQREIFTALALDDTAFRPLRHRAIAPTGLLRPRPPAPGQEALLPDCSGVPEGPGVVDDDNACAMGGVAGHAGLFSTARDVARWGAAILEERRGAGRLGRAEVLEVLLRPDPHEGPPRALGFDLPSGERPSAGSKLGHGGPLGAAGHLGFTGCSIWLDFDRQLSVALLTNRVFPSRANVAGIQRLRPAFHDAVVEALDG</sequence>
<evidence type="ECO:0000259" key="2">
    <source>
        <dbReference type="Pfam" id="PF00144"/>
    </source>
</evidence>
<dbReference type="PANTHER" id="PTHR43283">
    <property type="entry name" value="BETA-LACTAMASE-RELATED"/>
    <property type="match status" value="1"/>
</dbReference>
<feature type="domain" description="Beta-lactamase-related" evidence="2">
    <location>
        <begin position="6"/>
        <end position="338"/>
    </location>
</feature>
<dbReference type="SUPFAM" id="SSF56601">
    <property type="entry name" value="beta-lactamase/transpeptidase-like"/>
    <property type="match status" value="1"/>
</dbReference>
<dbReference type="Pfam" id="PF00144">
    <property type="entry name" value="Beta-lactamase"/>
    <property type="match status" value="1"/>
</dbReference>
<evidence type="ECO:0000256" key="1">
    <source>
        <dbReference type="ARBA" id="ARBA00022801"/>
    </source>
</evidence>
<dbReference type="PANTHER" id="PTHR43283:SF11">
    <property type="entry name" value="BETA-LACTAMASE-RELATED DOMAIN-CONTAINING PROTEIN"/>
    <property type="match status" value="1"/>
</dbReference>
<dbReference type="InterPro" id="IPR001466">
    <property type="entry name" value="Beta-lactam-related"/>
</dbReference>
<keyword evidence="1" id="KW-0378">Hydrolase</keyword>
<keyword evidence="4" id="KW-1185">Reference proteome</keyword>
<reference evidence="3 4" key="1">
    <citation type="submission" date="2015-08" db="EMBL/GenBank/DDBJ databases">
        <authorList>
            <person name="Babu N.S."/>
            <person name="Beckwith C.J."/>
            <person name="Beseler K.G."/>
            <person name="Brison A."/>
            <person name="Carone J.V."/>
            <person name="Caskin T.P."/>
            <person name="Diamond M."/>
            <person name="Durham M.E."/>
            <person name="Foxe J.M."/>
            <person name="Go M."/>
            <person name="Henderson B.A."/>
            <person name="Jones I.B."/>
            <person name="McGettigan J.A."/>
            <person name="Micheletti S.J."/>
            <person name="Nasrallah M.E."/>
            <person name="Ortiz D."/>
            <person name="Piller C.R."/>
            <person name="Privatt S.R."/>
            <person name="Schneider S.L."/>
            <person name="Sharp S."/>
            <person name="Smith T.C."/>
            <person name="Stanton J.D."/>
            <person name="Ullery H.E."/>
            <person name="Wilson R.J."/>
            <person name="Serrano M.G."/>
            <person name="Buck G."/>
            <person name="Lee V."/>
            <person name="Wang Y."/>
            <person name="Carvalho R."/>
            <person name="Voegtly L."/>
            <person name="Shi R."/>
            <person name="Duckworth R."/>
            <person name="Johnson A."/>
            <person name="Loviza R."/>
            <person name="Walstead R."/>
            <person name="Shah Z."/>
            <person name="Kiflezghi M."/>
            <person name="Wade K."/>
            <person name="Ball S.L."/>
            <person name="Bradley K.W."/>
            <person name="Asai D.J."/>
            <person name="Bowman C.A."/>
            <person name="Russell D.A."/>
            <person name="Pope W.H."/>
            <person name="Jacobs-Sera D."/>
            <person name="Hendrix R.W."/>
            <person name="Hatfull G.F."/>
        </authorList>
    </citation>
    <scope>NUCLEOTIDE SEQUENCE [LARGE SCALE GENOMIC DNA]</scope>
    <source>
        <strain evidence="3 4">DSM 27710</strain>
    </source>
</reference>
<dbReference type="InterPro" id="IPR050789">
    <property type="entry name" value="Diverse_Enzym_Activities"/>
</dbReference>
<evidence type="ECO:0000313" key="4">
    <source>
        <dbReference type="Proteomes" id="UP000055590"/>
    </source>
</evidence>
<dbReference type="EMBL" id="CP012332">
    <property type="protein sequence ID" value="AKU92490.1"/>
    <property type="molecule type" value="Genomic_DNA"/>
</dbReference>
<dbReference type="RefSeq" id="WP_050726655.1">
    <property type="nucleotide sequence ID" value="NZ_CP012332.1"/>
</dbReference>
<dbReference type="AlphaFoldDB" id="A0A0K1PG46"/>